<name>A0A1W1VJX9_9DEIO</name>
<sequence>MRDEALRRGQAPFLLPSAVLKDGTPSPSALAALRKRTLYPPTKWAEELDDSKSVRGLLTVTFAGSFPGGGWAVLLLRAKRGKDVPVDATYGPLHPLGHNPQVRGWQPFVLPLGTLLTPDLTITLNIDAPLSRCLLGRGGTGGNLPPGGL</sequence>
<protein>
    <submittedName>
        <fullName evidence="1">Uncharacterized protein</fullName>
    </submittedName>
</protein>
<dbReference type="RefSeq" id="WP_084049277.1">
    <property type="nucleotide sequence ID" value="NZ_FWWU01000009.1"/>
</dbReference>
<dbReference type="EMBL" id="FWWU01000009">
    <property type="protein sequence ID" value="SMB93244.1"/>
    <property type="molecule type" value="Genomic_DNA"/>
</dbReference>
<evidence type="ECO:0000313" key="1">
    <source>
        <dbReference type="EMBL" id="SMB93244.1"/>
    </source>
</evidence>
<proteinExistence type="predicted"/>
<dbReference type="Proteomes" id="UP000192582">
    <property type="component" value="Unassembled WGS sequence"/>
</dbReference>
<evidence type="ECO:0000313" key="2">
    <source>
        <dbReference type="Proteomes" id="UP000192582"/>
    </source>
</evidence>
<accession>A0A1W1VJX9</accession>
<dbReference type="STRING" id="695939.SAMN00790413_01903"/>
<gene>
    <name evidence="1" type="ORF">SAMN00790413_01903</name>
</gene>
<organism evidence="1 2">
    <name type="scientific">Deinococcus hopiensis KR-140</name>
    <dbReference type="NCBI Taxonomy" id="695939"/>
    <lineage>
        <taxon>Bacteria</taxon>
        <taxon>Thermotogati</taxon>
        <taxon>Deinococcota</taxon>
        <taxon>Deinococci</taxon>
        <taxon>Deinococcales</taxon>
        <taxon>Deinococcaceae</taxon>
        <taxon>Deinococcus</taxon>
    </lineage>
</organism>
<reference evidence="1 2" key="1">
    <citation type="submission" date="2017-04" db="EMBL/GenBank/DDBJ databases">
        <authorList>
            <person name="Afonso C.L."/>
            <person name="Miller P.J."/>
            <person name="Scott M.A."/>
            <person name="Spackman E."/>
            <person name="Goraichik I."/>
            <person name="Dimitrov K.M."/>
            <person name="Suarez D.L."/>
            <person name="Swayne D.E."/>
        </authorList>
    </citation>
    <scope>NUCLEOTIDE SEQUENCE [LARGE SCALE GENOMIC DNA]</scope>
    <source>
        <strain evidence="1 2">KR-140</strain>
    </source>
</reference>
<keyword evidence="2" id="KW-1185">Reference proteome</keyword>
<dbReference type="AlphaFoldDB" id="A0A1W1VJX9"/>
<dbReference type="OrthoDB" id="71264at2"/>